<proteinExistence type="predicted"/>
<dbReference type="AlphaFoldDB" id="A0A0R1RWA3"/>
<dbReference type="OrthoDB" id="9795582at2"/>
<keyword evidence="1" id="KW-1133">Transmembrane helix</keyword>
<evidence type="ECO:0000313" key="2">
    <source>
        <dbReference type="EMBL" id="KRL59684.1"/>
    </source>
</evidence>
<dbReference type="InterPro" id="IPR050303">
    <property type="entry name" value="GatZ_KbaZ_carbometab"/>
</dbReference>
<sequence>MPETANNGEGSVRLTKKERHSAILRYMTMGVNNFNYETQQGPSIVWAFSKVLRKIYPKDDDYIAALDNHFQYFNTTTAMANLILGATLAMEEREGIKSKDAVQSLKTSLMGPLAGVGDTIIWILLPTIMGSIAGYMGLQGNSLGAVIWIAINILMFWVRIKLFDIGYASGVKLMTTLADQLSAFTEAASVMGLTVVGTLIATVVKVYTPLKFTFGKVALGVQTGVLDKVMPALLPALVAFTVYKLLGSKKWTPNKIILLVLAFSLVGAFFGFLGVTPTK</sequence>
<dbReference type="GO" id="GO:0005886">
    <property type="term" value="C:plasma membrane"/>
    <property type="evidence" value="ECO:0007669"/>
    <property type="project" value="TreeGrafter"/>
</dbReference>
<dbReference type="eggNOG" id="COG3716">
    <property type="taxonomic scope" value="Bacteria"/>
</dbReference>
<feature type="transmembrane region" description="Helical" evidence="1">
    <location>
        <begin position="181"/>
        <end position="208"/>
    </location>
</feature>
<dbReference type="PATRIC" id="fig|1423747.3.peg.1533"/>
<dbReference type="Proteomes" id="UP000051264">
    <property type="component" value="Unassembled WGS sequence"/>
</dbReference>
<comment type="caution">
    <text evidence="2">The sequence shown here is derived from an EMBL/GenBank/DDBJ whole genome shotgun (WGS) entry which is preliminary data.</text>
</comment>
<reference evidence="2 3" key="1">
    <citation type="journal article" date="2015" name="Genome Announc.">
        <title>Expanding the biotechnology potential of lactobacilli through comparative genomics of 213 strains and associated genera.</title>
        <authorList>
            <person name="Sun Z."/>
            <person name="Harris H.M."/>
            <person name="McCann A."/>
            <person name="Guo C."/>
            <person name="Argimon S."/>
            <person name="Zhang W."/>
            <person name="Yang X."/>
            <person name="Jeffery I.B."/>
            <person name="Cooney J.C."/>
            <person name="Kagawa T.F."/>
            <person name="Liu W."/>
            <person name="Song Y."/>
            <person name="Salvetti E."/>
            <person name="Wrobel A."/>
            <person name="Rasinkangas P."/>
            <person name="Parkhill J."/>
            <person name="Rea M.C."/>
            <person name="O'Sullivan O."/>
            <person name="Ritari J."/>
            <person name="Douillard F.P."/>
            <person name="Paul Ross R."/>
            <person name="Yang R."/>
            <person name="Briner A.E."/>
            <person name="Felis G.E."/>
            <person name="de Vos W.M."/>
            <person name="Barrangou R."/>
            <person name="Klaenhammer T.R."/>
            <person name="Caufield P.W."/>
            <person name="Cui Y."/>
            <person name="Zhang H."/>
            <person name="O'Toole P.W."/>
        </authorList>
    </citation>
    <scope>NUCLEOTIDE SEQUENCE [LARGE SCALE GENOMIC DNA]</scope>
    <source>
        <strain evidence="2 3">DSM 14340</strain>
    </source>
</reference>
<feature type="transmembrane region" description="Helical" evidence="1">
    <location>
        <begin position="113"/>
        <end position="136"/>
    </location>
</feature>
<keyword evidence="1" id="KW-0812">Transmembrane</keyword>
<organism evidence="2 3">
    <name type="scientific">Latilactobacillus fuchuensis DSM 14340 = JCM 11249</name>
    <dbReference type="NCBI Taxonomy" id="1423747"/>
    <lineage>
        <taxon>Bacteria</taxon>
        <taxon>Bacillati</taxon>
        <taxon>Bacillota</taxon>
        <taxon>Bacilli</taxon>
        <taxon>Lactobacillales</taxon>
        <taxon>Lactobacillaceae</taxon>
        <taxon>Latilactobacillus</taxon>
    </lineage>
</organism>
<keyword evidence="1" id="KW-0472">Membrane</keyword>
<evidence type="ECO:0000256" key="1">
    <source>
        <dbReference type="SAM" id="Phobius"/>
    </source>
</evidence>
<dbReference type="GO" id="GO:0009401">
    <property type="term" value="P:phosphoenolpyruvate-dependent sugar phosphotransferase system"/>
    <property type="evidence" value="ECO:0007669"/>
    <property type="project" value="InterPro"/>
</dbReference>
<evidence type="ECO:0000313" key="3">
    <source>
        <dbReference type="Proteomes" id="UP000051264"/>
    </source>
</evidence>
<gene>
    <name evidence="2" type="ORF">FC69_GL001505</name>
</gene>
<accession>A0A0R1RWA3</accession>
<feature type="transmembrane region" description="Helical" evidence="1">
    <location>
        <begin position="258"/>
        <end position="276"/>
    </location>
</feature>
<name>A0A0R1RWA3_9LACO</name>
<feature type="transmembrane region" description="Helical" evidence="1">
    <location>
        <begin position="228"/>
        <end position="246"/>
    </location>
</feature>
<dbReference type="EMBL" id="AZEX01000043">
    <property type="protein sequence ID" value="KRL59684.1"/>
    <property type="molecule type" value="Genomic_DNA"/>
</dbReference>
<feature type="transmembrane region" description="Helical" evidence="1">
    <location>
        <begin position="142"/>
        <end position="160"/>
    </location>
</feature>
<dbReference type="PANTHER" id="PTHR32502">
    <property type="entry name" value="N-ACETYLGALACTOSAMINE PERMEASE II COMPONENT-RELATED"/>
    <property type="match status" value="1"/>
</dbReference>
<protein>
    <submittedName>
        <fullName evidence="2">PTS system transporter subunit IID</fullName>
    </submittedName>
</protein>
<dbReference type="STRING" id="1423747.FC69_GL001505"/>
<dbReference type="Pfam" id="PF03613">
    <property type="entry name" value="EIID-AGA"/>
    <property type="match status" value="1"/>
</dbReference>
<dbReference type="InterPro" id="IPR004704">
    <property type="entry name" value="PTS_IID_man"/>
</dbReference>
<dbReference type="PROSITE" id="PS51108">
    <property type="entry name" value="PTS_EIID"/>
    <property type="match status" value="1"/>
</dbReference>
<dbReference type="PANTHER" id="PTHR32502:SF26">
    <property type="entry name" value="PHOSPHOTRANSFERASE SYSTEM SUGAR-SPECIFIC EIID COMPONENT"/>
    <property type="match status" value="1"/>
</dbReference>